<evidence type="ECO:0000313" key="1">
    <source>
        <dbReference type="Proteomes" id="UP000887579"/>
    </source>
</evidence>
<sequence length="294" mass="32614">MAGAIIVLSFLFLNLPVIAKSDCPANTVSWHSQCFSFYSNSTGFADAELTCNNQSGGHLVSIHDGFTNALVTQQATKHFHERSEVDFWIGATNLMTQKQWNWTDGTPLDYNNWNKGEPQNALGSGCVTVSINDGTWSSKDCFKSKPFVCATSAAPTYPLYVNCSSGWSYFQPTHSCYGVNAGGHAKDTNWTAAQKYCEDLNAQLPSIHSYAELQFIKMFVYTAWSDYWLGIYSTDGRNWKGPDGINTDFLKYGKWCSGSPSNITGERCVAVGECYYDVNCLTTLKHTLCKKSIQ</sequence>
<dbReference type="WBParaSite" id="ES5_v2.g12298.t1">
    <property type="protein sequence ID" value="ES5_v2.g12298.t1"/>
    <property type="gene ID" value="ES5_v2.g12298"/>
</dbReference>
<reference evidence="2" key="1">
    <citation type="submission" date="2022-11" db="UniProtKB">
        <authorList>
            <consortium name="WormBaseParasite"/>
        </authorList>
    </citation>
    <scope>IDENTIFICATION</scope>
</reference>
<accession>A0AC34F603</accession>
<dbReference type="Proteomes" id="UP000887579">
    <property type="component" value="Unplaced"/>
</dbReference>
<name>A0AC34F603_9BILA</name>
<protein>
    <submittedName>
        <fullName evidence="2">C-type lectin domain-containing protein</fullName>
    </submittedName>
</protein>
<proteinExistence type="predicted"/>
<organism evidence="1 2">
    <name type="scientific">Panagrolaimus sp. ES5</name>
    <dbReference type="NCBI Taxonomy" id="591445"/>
    <lineage>
        <taxon>Eukaryota</taxon>
        <taxon>Metazoa</taxon>
        <taxon>Ecdysozoa</taxon>
        <taxon>Nematoda</taxon>
        <taxon>Chromadorea</taxon>
        <taxon>Rhabditida</taxon>
        <taxon>Tylenchina</taxon>
        <taxon>Panagrolaimomorpha</taxon>
        <taxon>Panagrolaimoidea</taxon>
        <taxon>Panagrolaimidae</taxon>
        <taxon>Panagrolaimus</taxon>
    </lineage>
</organism>
<evidence type="ECO:0000313" key="2">
    <source>
        <dbReference type="WBParaSite" id="ES5_v2.g12298.t1"/>
    </source>
</evidence>